<gene>
    <name evidence="4" type="ORF">CTI12_AA021070</name>
</gene>
<keyword evidence="3" id="KW-0067">ATP-binding</keyword>
<dbReference type="EMBL" id="PKPP01000073">
    <property type="protein sequence ID" value="PWA98293.1"/>
    <property type="molecule type" value="Genomic_DNA"/>
</dbReference>
<evidence type="ECO:0000313" key="4">
    <source>
        <dbReference type="EMBL" id="PWA98293.1"/>
    </source>
</evidence>
<dbReference type="STRING" id="35608.A0A2U1QJW8"/>
<accession>A0A2U1QJW8</accession>
<protein>
    <submittedName>
        <fullName evidence="4">Heat shock protein 70 family</fullName>
    </submittedName>
</protein>
<proteinExistence type="inferred from homology"/>
<dbReference type="SUPFAM" id="SSF53067">
    <property type="entry name" value="Actin-like ATPase domain"/>
    <property type="match status" value="1"/>
</dbReference>
<comment type="caution">
    <text evidence="4">The sequence shown here is derived from an EMBL/GenBank/DDBJ whole genome shotgun (WGS) entry which is preliminary data.</text>
</comment>
<comment type="similarity">
    <text evidence="1">Belongs to the heat shock protein 70 family.</text>
</comment>
<dbReference type="Pfam" id="PF00012">
    <property type="entry name" value="HSP70"/>
    <property type="match status" value="1"/>
</dbReference>
<dbReference type="OrthoDB" id="3789372at2759"/>
<keyword evidence="5" id="KW-1185">Reference proteome</keyword>
<evidence type="ECO:0000313" key="5">
    <source>
        <dbReference type="Proteomes" id="UP000245207"/>
    </source>
</evidence>
<dbReference type="InterPro" id="IPR013126">
    <property type="entry name" value="Hsp_70_fam"/>
</dbReference>
<dbReference type="InterPro" id="IPR043129">
    <property type="entry name" value="ATPase_NBD"/>
</dbReference>
<dbReference type="AlphaFoldDB" id="A0A2U1QJW8"/>
<dbReference type="Proteomes" id="UP000245207">
    <property type="component" value="Unassembled WGS sequence"/>
</dbReference>
<dbReference type="Gene3D" id="3.30.420.40">
    <property type="match status" value="1"/>
</dbReference>
<evidence type="ECO:0000256" key="1">
    <source>
        <dbReference type="ARBA" id="ARBA00007381"/>
    </source>
</evidence>
<dbReference type="FunFam" id="3.30.420.40:FF:000028">
    <property type="entry name" value="heat shock 70 kDa protein-like"/>
    <property type="match status" value="1"/>
</dbReference>
<sequence>MSCIIEEIFRESKHGRIEIIPNDQGNRTASSTVTFTNAESLIGNGVKNQLAMNPANTIFG</sequence>
<name>A0A2U1QJW8_ARTAN</name>
<reference evidence="4 5" key="1">
    <citation type="journal article" date="2018" name="Mol. Plant">
        <title>The genome of Artemisia annua provides insight into the evolution of Asteraceae family and artemisinin biosynthesis.</title>
        <authorList>
            <person name="Shen Q."/>
            <person name="Zhang L."/>
            <person name="Liao Z."/>
            <person name="Wang S."/>
            <person name="Yan T."/>
            <person name="Shi P."/>
            <person name="Liu M."/>
            <person name="Fu X."/>
            <person name="Pan Q."/>
            <person name="Wang Y."/>
            <person name="Lv Z."/>
            <person name="Lu X."/>
            <person name="Zhang F."/>
            <person name="Jiang W."/>
            <person name="Ma Y."/>
            <person name="Chen M."/>
            <person name="Hao X."/>
            <person name="Li L."/>
            <person name="Tang Y."/>
            <person name="Lv G."/>
            <person name="Zhou Y."/>
            <person name="Sun X."/>
            <person name="Brodelius P.E."/>
            <person name="Rose J.K.C."/>
            <person name="Tang K."/>
        </authorList>
    </citation>
    <scope>NUCLEOTIDE SEQUENCE [LARGE SCALE GENOMIC DNA]</scope>
    <source>
        <strain evidence="5">cv. Huhao1</strain>
        <tissue evidence="4">Leaf</tissue>
    </source>
</reference>
<organism evidence="4 5">
    <name type="scientific">Artemisia annua</name>
    <name type="common">Sweet wormwood</name>
    <dbReference type="NCBI Taxonomy" id="35608"/>
    <lineage>
        <taxon>Eukaryota</taxon>
        <taxon>Viridiplantae</taxon>
        <taxon>Streptophyta</taxon>
        <taxon>Embryophyta</taxon>
        <taxon>Tracheophyta</taxon>
        <taxon>Spermatophyta</taxon>
        <taxon>Magnoliopsida</taxon>
        <taxon>eudicotyledons</taxon>
        <taxon>Gunneridae</taxon>
        <taxon>Pentapetalae</taxon>
        <taxon>asterids</taxon>
        <taxon>campanulids</taxon>
        <taxon>Asterales</taxon>
        <taxon>Asteraceae</taxon>
        <taxon>Asteroideae</taxon>
        <taxon>Anthemideae</taxon>
        <taxon>Artemisiinae</taxon>
        <taxon>Artemisia</taxon>
    </lineage>
</organism>
<dbReference type="GO" id="GO:0005524">
    <property type="term" value="F:ATP binding"/>
    <property type="evidence" value="ECO:0007669"/>
    <property type="project" value="UniProtKB-KW"/>
</dbReference>
<keyword evidence="2" id="KW-0547">Nucleotide-binding</keyword>
<evidence type="ECO:0000256" key="3">
    <source>
        <dbReference type="ARBA" id="ARBA00022840"/>
    </source>
</evidence>
<keyword evidence="4" id="KW-0346">Stress response</keyword>
<evidence type="ECO:0000256" key="2">
    <source>
        <dbReference type="ARBA" id="ARBA00022741"/>
    </source>
</evidence>
<dbReference type="GO" id="GO:0140662">
    <property type="term" value="F:ATP-dependent protein folding chaperone"/>
    <property type="evidence" value="ECO:0007669"/>
    <property type="project" value="InterPro"/>
</dbReference>